<dbReference type="EMBL" id="CP102480">
    <property type="protein sequence ID" value="UUX51365.1"/>
    <property type="molecule type" value="Genomic_DNA"/>
</dbReference>
<evidence type="ECO:0000313" key="3">
    <source>
        <dbReference type="EMBL" id="UUX51365.1"/>
    </source>
</evidence>
<dbReference type="NCBIfam" id="NF002769">
    <property type="entry name" value="PRK02853.1"/>
    <property type="match status" value="1"/>
</dbReference>
<accession>A0A9J7B106</accession>
<evidence type="ECO:0000256" key="1">
    <source>
        <dbReference type="HAMAP-Rule" id="MF_00678"/>
    </source>
</evidence>
<reference evidence="3" key="1">
    <citation type="submission" date="2022-08" db="EMBL/GenBank/DDBJ databases">
        <title>Nisaea acidiphila sp. nov., isolated from a marine algal debris and emended description of the genus Nisaea Urios et al. 2008.</title>
        <authorList>
            <person name="Kwon K."/>
        </authorList>
    </citation>
    <scope>NUCLEOTIDE SEQUENCE</scope>
    <source>
        <strain evidence="3">MEBiC11861</strain>
    </source>
</reference>
<keyword evidence="4" id="KW-1185">Reference proteome</keyword>
<name>A0A9J7B106_9PROT</name>
<dbReference type="HAMAP" id="MF_00678">
    <property type="entry name" value="UPF0262"/>
    <property type="match status" value="1"/>
</dbReference>
<dbReference type="Pfam" id="PF06793">
    <property type="entry name" value="UPF0262"/>
    <property type="match status" value="1"/>
</dbReference>
<dbReference type="KEGG" id="naci:NUH88_06630"/>
<evidence type="ECO:0000313" key="4">
    <source>
        <dbReference type="Proteomes" id="UP001060336"/>
    </source>
</evidence>
<dbReference type="RefSeq" id="WP_257770802.1">
    <property type="nucleotide sequence ID" value="NZ_CP102480.1"/>
</dbReference>
<gene>
    <name evidence="3" type="ORF">NUH88_06630</name>
</gene>
<feature type="region of interest" description="Disordered" evidence="2">
    <location>
        <begin position="1"/>
        <end position="21"/>
    </location>
</feature>
<comment type="similarity">
    <text evidence="1">Belongs to the UPF0262 family.</text>
</comment>
<dbReference type="PIRSF" id="PIRSF032146">
    <property type="entry name" value="UCP032146"/>
    <property type="match status" value="1"/>
</dbReference>
<dbReference type="AlphaFoldDB" id="A0A9J7B106"/>
<evidence type="ECO:0000256" key="2">
    <source>
        <dbReference type="SAM" id="MobiDB-lite"/>
    </source>
</evidence>
<dbReference type="InterPro" id="IPR008321">
    <property type="entry name" value="UCP032146"/>
</dbReference>
<proteinExistence type="inferred from homology"/>
<dbReference type="Proteomes" id="UP001060336">
    <property type="component" value="Chromosome"/>
</dbReference>
<protein>
    <recommendedName>
        <fullName evidence="1">UPF0262 protein NUH88_06630</fullName>
    </recommendedName>
</protein>
<sequence length="174" mass="20055">MVRDFGDGPIEDDDEEGRANARISKIELDERTVVRRSPEVEHERAVAIYDLLEENSFAPAGDEDGGPYELKLRIEENRLLFDISDPERGGNYQIWLAMTPFRRVVRDYFKICESYYDAIKHLNPSQIEAIDMGRRGLHNEGSTLLKERLAGKVDIDFDTARRLFTLICVLHIRG</sequence>
<organism evidence="3 4">
    <name type="scientific">Nisaea acidiphila</name>
    <dbReference type="NCBI Taxonomy" id="1862145"/>
    <lineage>
        <taxon>Bacteria</taxon>
        <taxon>Pseudomonadati</taxon>
        <taxon>Pseudomonadota</taxon>
        <taxon>Alphaproteobacteria</taxon>
        <taxon>Rhodospirillales</taxon>
        <taxon>Thalassobaculaceae</taxon>
        <taxon>Nisaea</taxon>
    </lineage>
</organism>